<dbReference type="AlphaFoldDB" id="A0A9P0W0C1"/>
<dbReference type="GO" id="GO:0016491">
    <property type="term" value="F:oxidoreductase activity"/>
    <property type="evidence" value="ECO:0007669"/>
    <property type="project" value="UniProtKB-KW"/>
</dbReference>
<reference evidence="4" key="1">
    <citation type="submission" date="2022-03" db="EMBL/GenBank/DDBJ databases">
        <authorList>
            <person name="Legras J.-L."/>
            <person name="Devillers H."/>
            <person name="Grondin C."/>
        </authorList>
    </citation>
    <scope>NUCLEOTIDE SEQUENCE</scope>
    <source>
        <strain evidence="4">CLIB 1423</strain>
    </source>
</reference>
<dbReference type="EMBL" id="CAKXYY010000043">
    <property type="protein sequence ID" value="CAH2356030.1"/>
    <property type="molecule type" value="Genomic_DNA"/>
</dbReference>
<proteinExistence type="inferred from homology"/>
<dbReference type="InterPro" id="IPR036291">
    <property type="entry name" value="NAD(P)-bd_dom_sf"/>
</dbReference>
<comment type="caution">
    <text evidence="4">The sequence shown here is derived from an EMBL/GenBank/DDBJ whole genome shotgun (WGS) entry which is preliminary data.</text>
</comment>
<evidence type="ECO:0000313" key="4">
    <source>
        <dbReference type="EMBL" id="CAH2356030.1"/>
    </source>
</evidence>
<dbReference type="Proteomes" id="UP000837801">
    <property type="component" value="Unassembled WGS sequence"/>
</dbReference>
<name>A0A9P0W0C1_9ASCO</name>
<dbReference type="Gene3D" id="3.40.50.720">
    <property type="entry name" value="NAD(P)-binding Rossmann-like Domain"/>
    <property type="match status" value="1"/>
</dbReference>
<accession>A0A9P0W0C1</accession>
<dbReference type="OrthoDB" id="191139at2759"/>
<keyword evidence="5" id="KW-1185">Reference proteome</keyword>
<evidence type="ECO:0000313" key="5">
    <source>
        <dbReference type="Proteomes" id="UP000837801"/>
    </source>
</evidence>
<dbReference type="Pfam" id="PF00106">
    <property type="entry name" value="adh_short"/>
    <property type="match status" value="1"/>
</dbReference>
<comment type="similarity">
    <text evidence="1">Belongs to the short-chain dehydrogenases/reductases (SDR) family.</text>
</comment>
<dbReference type="PANTHER" id="PTHR24320">
    <property type="entry name" value="RETINOL DEHYDROGENASE"/>
    <property type="match status" value="1"/>
</dbReference>
<gene>
    <name evidence="4" type="ORF">CLIB1423_43S00364</name>
</gene>
<evidence type="ECO:0000256" key="3">
    <source>
        <dbReference type="ARBA" id="ARBA00023002"/>
    </source>
</evidence>
<keyword evidence="2" id="KW-0521">NADP</keyword>
<protein>
    <submittedName>
        <fullName evidence="4">Short-chain dehydrogenase/reductase</fullName>
    </submittedName>
</protein>
<evidence type="ECO:0000256" key="2">
    <source>
        <dbReference type="ARBA" id="ARBA00022857"/>
    </source>
</evidence>
<dbReference type="PANTHER" id="PTHR24320:SF236">
    <property type="entry name" value="SHORT-CHAIN DEHYDROGENASE-RELATED"/>
    <property type="match status" value="1"/>
</dbReference>
<keyword evidence="3" id="KW-0560">Oxidoreductase</keyword>
<sequence length="328" mass="36155">MVSVLYETLRDFWPPAPKYLPEQYPDLTGKTVAITGTSAGIGFQTTKLLLKQNATVFTFNRNPTKTSESFEQLIKEISEETKANPQDISARLHSVIIDLSDLTTIKSVQSQLKNLNLTKLDYTIFNAGVMTPPNGSKSAQGYELQIGTNVLGHHLLVKFLQPYIIRAVSPNFQPRVIWLTSAAHLHSHPNGGIKFDSFHNADKSSSGAVYGQSKTGNIYQAAIYGQKYKAKGIISLAVHPGYLASDLARSLPSVVQKVMGLLLSPPVYGSYTELFATLHPGITVEQNGSYIGPWGNFRSLREDIKEGLTNGTAQKLWDWADEQVEPFL</sequence>
<organism evidence="4 5">
    <name type="scientific">[Candida] railenensis</name>
    <dbReference type="NCBI Taxonomy" id="45579"/>
    <lineage>
        <taxon>Eukaryota</taxon>
        <taxon>Fungi</taxon>
        <taxon>Dikarya</taxon>
        <taxon>Ascomycota</taxon>
        <taxon>Saccharomycotina</taxon>
        <taxon>Pichiomycetes</taxon>
        <taxon>Debaryomycetaceae</taxon>
        <taxon>Kurtzmaniella</taxon>
    </lineage>
</organism>
<dbReference type="InterPro" id="IPR002347">
    <property type="entry name" value="SDR_fam"/>
</dbReference>
<evidence type="ECO:0000256" key="1">
    <source>
        <dbReference type="ARBA" id="ARBA00006484"/>
    </source>
</evidence>
<dbReference type="SUPFAM" id="SSF51735">
    <property type="entry name" value="NAD(P)-binding Rossmann-fold domains"/>
    <property type="match status" value="1"/>
</dbReference>
<dbReference type="PRINTS" id="PR00081">
    <property type="entry name" value="GDHRDH"/>
</dbReference>